<feature type="region of interest" description="Disordered" evidence="1">
    <location>
        <begin position="539"/>
        <end position="559"/>
    </location>
</feature>
<dbReference type="AlphaFoldDB" id="A0A1C7MTK3"/>
<sequence>MPPSAVTLSDLLAEPFGPYWDSQILTDACKNTTQRNVVALTNLKLELDGKPTGLTECEPCQPEYDRKRFAGANVRFRAVLEIQNLAWLTPRARERLEKDLRKRDVRARNITSGRSRLTLEGLYGTAPGTRATGRKKIKVEIQGYKMMTAVFLTSRDVPDGLLLCSKDRSRRYEVLSMDYVTYSLSRKYLSRYRTLRVLQDLLALEGNATSHRLSTTPIHERTPRWFAELYLTHMARDPDARMRRIVYTDSDSDIESGSGGRLKEGREHVLRHVPHAEVLSLFAKHAEWILQQQLNMQNKWLDVDVWLDWVREVRRMRKESAKADISWGVYDDTEKLFGEGDSESEEDDIPVIPRRKGKGKRKEIPKPRSRPRKGTILSRSGSRSPFIAEDPVDESTLRSYDLDFSPPSTPPGSPSSSSDSLPSRPSTPTDPALWALIPPAFMREPSLSANYEWICPVRGCFYTINLLTLTDENCAAKGLLPAAVQRLKMGKWHLNEPLVHQCFGLMVSQHYEDHIEREGIMLKQMGKQWKLMWKHPQCHPSWPPHRKPDAPAAIKREDE</sequence>
<dbReference type="Proteomes" id="UP000092993">
    <property type="component" value="Unassembled WGS sequence"/>
</dbReference>
<protein>
    <submittedName>
        <fullName evidence="2">Uncharacterized protein</fullName>
    </submittedName>
</protein>
<reference evidence="2 3" key="1">
    <citation type="submission" date="2016-03" db="EMBL/GenBank/DDBJ databases">
        <title>Whole genome sequencing of Grifola frondosa 9006-11.</title>
        <authorList>
            <person name="Min B."/>
            <person name="Park H."/>
            <person name="Kim J.-G."/>
            <person name="Cho H."/>
            <person name="Oh Y.-L."/>
            <person name="Kong W.-S."/>
            <person name="Choi I.-G."/>
        </authorList>
    </citation>
    <scope>NUCLEOTIDE SEQUENCE [LARGE SCALE GENOMIC DNA]</scope>
    <source>
        <strain evidence="2 3">9006-11</strain>
    </source>
</reference>
<accession>A0A1C7MTK3</accession>
<keyword evidence="3" id="KW-1185">Reference proteome</keyword>
<comment type="caution">
    <text evidence="2">The sequence shown here is derived from an EMBL/GenBank/DDBJ whole genome shotgun (WGS) entry which is preliminary data.</text>
</comment>
<dbReference type="OrthoDB" id="3226250at2759"/>
<evidence type="ECO:0000313" key="3">
    <source>
        <dbReference type="Proteomes" id="UP000092993"/>
    </source>
</evidence>
<feature type="region of interest" description="Disordered" evidence="1">
    <location>
        <begin position="337"/>
        <end position="429"/>
    </location>
</feature>
<gene>
    <name evidence="2" type="ORF">A0H81_01116</name>
</gene>
<evidence type="ECO:0000256" key="1">
    <source>
        <dbReference type="SAM" id="MobiDB-lite"/>
    </source>
</evidence>
<evidence type="ECO:0000313" key="2">
    <source>
        <dbReference type="EMBL" id="OBZ79716.1"/>
    </source>
</evidence>
<feature type="compositionally biased region" description="Basic and acidic residues" evidence="1">
    <location>
        <begin position="546"/>
        <end position="559"/>
    </location>
</feature>
<feature type="compositionally biased region" description="Acidic residues" evidence="1">
    <location>
        <begin position="340"/>
        <end position="349"/>
    </location>
</feature>
<name>A0A1C7MTK3_GRIFR</name>
<feature type="compositionally biased region" description="Low complexity" evidence="1">
    <location>
        <begin position="414"/>
        <end position="429"/>
    </location>
</feature>
<organism evidence="2 3">
    <name type="scientific">Grifola frondosa</name>
    <name type="common">Maitake</name>
    <name type="synonym">Polyporus frondosus</name>
    <dbReference type="NCBI Taxonomy" id="5627"/>
    <lineage>
        <taxon>Eukaryota</taxon>
        <taxon>Fungi</taxon>
        <taxon>Dikarya</taxon>
        <taxon>Basidiomycota</taxon>
        <taxon>Agaricomycotina</taxon>
        <taxon>Agaricomycetes</taxon>
        <taxon>Polyporales</taxon>
        <taxon>Grifolaceae</taxon>
        <taxon>Grifola</taxon>
    </lineage>
</organism>
<dbReference type="OMA" id="RDAFGYM"/>
<dbReference type="EMBL" id="LUGG01000001">
    <property type="protein sequence ID" value="OBZ79716.1"/>
    <property type="molecule type" value="Genomic_DNA"/>
</dbReference>
<feature type="compositionally biased region" description="Basic residues" evidence="1">
    <location>
        <begin position="353"/>
        <end position="373"/>
    </location>
</feature>
<proteinExistence type="predicted"/>